<accession>A0A1I0FRQ7</accession>
<dbReference type="RefSeq" id="WP_090445638.1">
    <property type="nucleotide sequence ID" value="NZ_FOHU01000015.1"/>
</dbReference>
<dbReference type="AlphaFoldDB" id="A0A1I0FRQ7"/>
<name>A0A1I0FRQ7_9FIRM</name>
<dbReference type="STRING" id="426128.SAMN05660297_02900"/>
<organism evidence="2 3">
    <name type="scientific">Natronincola peptidivorans</name>
    <dbReference type="NCBI Taxonomy" id="426128"/>
    <lineage>
        <taxon>Bacteria</taxon>
        <taxon>Bacillati</taxon>
        <taxon>Bacillota</taxon>
        <taxon>Clostridia</taxon>
        <taxon>Peptostreptococcales</taxon>
        <taxon>Natronincolaceae</taxon>
        <taxon>Natronincola</taxon>
    </lineage>
</organism>
<protein>
    <submittedName>
        <fullName evidence="2">Uncharacterized protein</fullName>
    </submittedName>
</protein>
<keyword evidence="3" id="KW-1185">Reference proteome</keyword>
<reference evidence="2 3" key="1">
    <citation type="submission" date="2016-10" db="EMBL/GenBank/DDBJ databases">
        <authorList>
            <person name="de Groot N.N."/>
        </authorList>
    </citation>
    <scope>NUCLEOTIDE SEQUENCE [LARGE SCALE GENOMIC DNA]</scope>
    <source>
        <strain evidence="2 3">DSM 18979</strain>
    </source>
</reference>
<sequence length="192" mass="22466">MLTNLGVIISLLGIIFFTLIYIKMLRTRLFDKYFQIQLEESYNLDDLFPIKIKGHILPKVDYLDIPYGSLSIKISTKTIRGTIVDNTVSLELIQLKDRKKAIYLIKKHYTKAVKSYIIDTIKNKKEFIELFIMSEKQKQHMKKIACDTCKHKMQCEIAFTQCSYERKAKDAILNKGFHINTDKNYELDSLAN</sequence>
<feature type="transmembrane region" description="Helical" evidence="1">
    <location>
        <begin position="6"/>
        <end position="22"/>
    </location>
</feature>
<keyword evidence="1" id="KW-0472">Membrane</keyword>
<dbReference type="OrthoDB" id="1955062at2"/>
<evidence type="ECO:0000313" key="2">
    <source>
        <dbReference type="EMBL" id="SET60034.1"/>
    </source>
</evidence>
<gene>
    <name evidence="2" type="ORF">SAMN05660297_02900</name>
</gene>
<dbReference type="Proteomes" id="UP000199568">
    <property type="component" value="Unassembled WGS sequence"/>
</dbReference>
<keyword evidence="1" id="KW-0812">Transmembrane</keyword>
<evidence type="ECO:0000313" key="3">
    <source>
        <dbReference type="Proteomes" id="UP000199568"/>
    </source>
</evidence>
<proteinExistence type="predicted"/>
<evidence type="ECO:0000256" key="1">
    <source>
        <dbReference type="SAM" id="Phobius"/>
    </source>
</evidence>
<dbReference type="EMBL" id="FOHU01000015">
    <property type="protein sequence ID" value="SET60034.1"/>
    <property type="molecule type" value="Genomic_DNA"/>
</dbReference>
<keyword evidence="1" id="KW-1133">Transmembrane helix</keyword>